<feature type="signal peptide" evidence="2">
    <location>
        <begin position="1"/>
        <end position="19"/>
    </location>
</feature>
<gene>
    <name evidence="3" type="ORF">Airi01_054090</name>
</gene>
<reference evidence="3" key="1">
    <citation type="submission" date="2023-03" db="EMBL/GenBank/DDBJ databases">
        <title>Actinoallomurus iriomotensis NBRC 103681.</title>
        <authorList>
            <person name="Ichikawa N."/>
            <person name="Sato H."/>
            <person name="Tonouchi N."/>
        </authorList>
    </citation>
    <scope>NUCLEOTIDE SEQUENCE</scope>
    <source>
        <strain evidence="3">NBRC 103681</strain>
    </source>
</reference>
<feature type="transmembrane region" description="Helical" evidence="1">
    <location>
        <begin position="54"/>
        <end position="74"/>
    </location>
</feature>
<evidence type="ECO:0000256" key="1">
    <source>
        <dbReference type="SAM" id="Phobius"/>
    </source>
</evidence>
<comment type="caution">
    <text evidence="3">The sequence shown here is derived from an EMBL/GenBank/DDBJ whole genome shotgun (WGS) entry which is preliminary data.</text>
</comment>
<name>A0A9W6RNA6_9ACTN</name>
<evidence type="ECO:0000313" key="3">
    <source>
        <dbReference type="EMBL" id="GLY77142.1"/>
    </source>
</evidence>
<feature type="transmembrane region" description="Helical" evidence="1">
    <location>
        <begin position="86"/>
        <end position="105"/>
    </location>
</feature>
<feature type="chain" id="PRO_5040735329" evidence="2">
    <location>
        <begin position="20"/>
        <end position="115"/>
    </location>
</feature>
<proteinExistence type="predicted"/>
<evidence type="ECO:0000256" key="2">
    <source>
        <dbReference type="SAM" id="SignalP"/>
    </source>
</evidence>
<protein>
    <submittedName>
        <fullName evidence="3">Uncharacterized protein</fullName>
    </submittedName>
</protein>
<evidence type="ECO:0000313" key="4">
    <source>
        <dbReference type="Proteomes" id="UP001165135"/>
    </source>
</evidence>
<feature type="transmembrane region" description="Helical" evidence="1">
    <location>
        <begin position="29"/>
        <end position="47"/>
    </location>
</feature>
<dbReference type="AlphaFoldDB" id="A0A9W6RNA6"/>
<keyword evidence="1" id="KW-0812">Transmembrane</keyword>
<dbReference type="EMBL" id="BSTJ01000007">
    <property type="protein sequence ID" value="GLY77142.1"/>
    <property type="molecule type" value="Genomic_DNA"/>
</dbReference>
<dbReference type="Proteomes" id="UP001165135">
    <property type="component" value="Unassembled WGS sequence"/>
</dbReference>
<sequence>MAAVSALLAAVTAVSDVTAADHATLVVQTWRMYGLFLCGGMFALLALRPRVHGAVWALVIANKAALTVTAAAYSAHGGIAEAAKTVGWDGTLTVALVAAFVMCRANSESRSELAR</sequence>
<accession>A0A9W6RNA6</accession>
<organism evidence="3 4">
    <name type="scientific">Actinoallomurus iriomotensis</name>
    <dbReference type="NCBI Taxonomy" id="478107"/>
    <lineage>
        <taxon>Bacteria</taxon>
        <taxon>Bacillati</taxon>
        <taxon>Actinomycetota</taxon>
        <taxon>Actinomycetes</taxon>
        <taxon>Streptosporangiales</taxon>
        <taxon>Thermomonosporaceae</taxon>
        <taxon>Actinoallomurus</taxon>
    </lineage>
</organism>
<keyword evidence="1" id="KW-1133">Transmembrane helix</keyword>
<keyword evidence="2" id="KW-0732">Signal</keyword>
<keyword evidence="1" id="KW-0472">Membrane</keyword>